<evidence type="ECO:0000313" key="1">
    <source>
        <dbReference type="EMBL" id="TKG58103.1"/>
    </source>
</evidence>
<reference evidence="1 2" key="1">
    <citation type="journal article" date="2015" name="Antonie Van Leeuwenhoek">
        <title>Prauserella endophytica sp. nov., an endophytic actinobacterium isolated from Tamarix taklamakanensis.</title>
        <authorList>
            <person name="Liu J.M."/>
            <person name="Habden X."/>
            <person name="Guo L."/>
            <person name="Tuo L."/>
            <person name="Jiang Z.K."/>
            <person name="Liu S.W."/>
            <person name="Liu X.F."/>
            <person name="Chen L."/>
            <person name="Li R.F."/>
            <person name="Zhang Y.Q."/>
            <person name="Sun C.H."/>
        </authorList>
    </citation>
    <scope>NUCLEOTIDE SEQUENCE [LARGE SCALE GENOMIC DNA]</scope>
    <source>
        <strain evidence="1 2">CGMCC 4.7182</strain>
    </source>
</reference>
<sequence>MSWAFGPDGTEYALISRDQWLELYVAAQDGDEDTAVDTLMAIKPQHWPPPEAMLDELPEPDSGM</sequence>
<name>A0ABY2RS56_9PSEU</name>
<proteinExistence type="predicted"/>
<gene>
    <name evidence="1" type="ORF">FCN18_38425</name>
</gene>
<dbReference type="EMBL" id="SWMS01000058">
    <property type="protein sequence ID" value="TKG58103.1"/>
    <property type="molecule type" value="Genomic_DNA"/>
</dbReference>
<protein>
    <submittedName>
        <fullName evidence="1">Uncharacterized protein</fullName>
    </submittedName>
</protein>
<evidence type="ECO:0000313" key="2">
    <source>
        <dbReference type="Proteomes" id="UP000309992"/>
    </source>
</evidence>
<dbReference type="RefSeq" id="WP_137097522.1">
    <property type="nucleotide sequence ID" value="NZ_SWMS01000058.1"/>
</dbReference>
<comment type="caution">
    <text evidence="1">The sequence shown here is derived from an EMBL/GenBank/DDBJ whole genome shotgun (WGS) entry which is preliminary data.</text>
</comment>
<organism evidence="1 2">
    <name type="scientific">Prauserella endophytica</name>
    <dbReference type="NCBI Taxonomy" id="1592324"/>
    <lineage>
        <taxon>Bacteria</taxon>
        <taxon>Bacillati</taxon>
        <taxon>Actinomycetota</taxon>
        <taxon>Actinomycetes</taxon>
        <taxon>Pseudonocardiales</taxon>
        <taxon>Pseudonocardiaceae</taxon>
        <taxon>Prauserella</taxon>
        <taxon>Prauserella coralliicola group</taxon>
    </lineage>
</organism>
<keyword evidence="2" id="KW-1185">Reference proteome</keyword>
<accession>A0ABY2RS56</accession>
<dbReference type="Proteomes" id="UP000309992">
    <property type="component" value="Unassembled WGS sequence"/>
</dbReference>